<dbReference type="InterPro" id="IPR016174">
    <property type="entry name" value="Di-haem_cyt_TM"/>
</dbReference>
<dbReference type="Gene3D" id="1.20.950.20">
    <property type="entry name" value="Transmembrane di-heme cytochromes, Chain C"/>
    <property type="match status" value="2"/>
</dbReference>
<evidence type="ECO:0000256" key="12">
    <source>
        <dbReference type="ARBA" id="ARBA00037975"/>
    </source>
</evidence>
<dbReference type="InterPro" id="IPR052168">
    <property type="entry name" value="Cytochrome_b561_oxidase"/>
</dbReference>
<reference evidence="15 16" key="1">
    <citation type="submission" date="2024-09" db="EMBL/GenBank/DDBJ databases">
        <authorList>
            <person name="Sun Q."/>
            <person name="Mori K."/>
        </authorList>
    </citation>
    <scope>NUCLEOTIDE SEQUENCE [LARGE SCALE GENOMIC DNA]</scope>
    <source>
        <strain evidence="15 16">KCTC 23315</strain>
    </source>
</reference>
<evidence type="ECO:0000256" key="5">
    <source>
        <dbReference type="ARBA" id="ARBA00022617"/>
    </source>
</evidence>
<keyword evidence="8" id="KW-0249">Electron transport</keyword>
<dbReference type="PANTHER" id="PTHR30529">
    <property type="entry name" value="CYTOCHROME B561"/>
    <property type="match status" value="1"/>
</dbReference>
<keyword evidence="3" id="KW-0813">Transport</keyword>
<evidence type="ECO:0000256" key="10">
    <source>
        <dbReference type="ARBA" id="ARBA00023004"/>
    </source>
</evidence>
<keyword evidence="4" id="KW-1003">Cell membrane</keyword>
<evidence type="ECO:0000256" key="2">
    <source>
        <dbReference type="ARBA" id="ARBA00004651"/>
    </source>
</evidence>
<evidence type="ECO:0000256" key="11">
    <source>
        <dbReference type="ARBA" id="ARBA00023136"/>
    </source>
</evidence>
<evidence type="ECO:0000313" key="16">
    <source>
        <dbReference type="Proteomes" id="UP001589813"/>
    </source>
</evidence>
<evidence type="ECO:0000256" key="3">
    <source>
        <dbReference type="ARBA" id="ARBA00022448"/>
    </source>
</evidence>
<feature type="domain" description="Cytochrome b561 bacterial/Ni-hydrogenase" evidence="14">
    <location>
        <begin position="7"/>
        <end position="176"/>
    </location>
</feature>
<evidence type="ECO:0000256" key="6">
    <source>
        <dbReference type="ARBA" id="ARBA00022692"/>
    </source>
</evidence>
<keyword evidence="6 13" id="KW-0812">Transmembrane</keyword>
<evidence type="ECO:0000313" key="15">
    <source>
        <dbReference type="EMBL" id="MFC0048480.1"/>
    </source>
</evidence>
<comment type="caution">
    <text evidence="15">The sequence shown here is derived from an EMBL/GenBank/DDBJ whole genome shotgun (WGS) entry which is preliminary data.</text>
</comment>
<keyword evidence="7" id="KW-0479">Metal-binding</keyword>
<dbReference type="EMBL" id="JBHLXP010000001">
    <property type="protein sequence ID" value="MFC0048480.1"/>
    <property type="molecule type" value="Genomic_DNA"/>
</dbReference>
<evidence type="ECO:0000256" key="1">
    <source>
        <dbReference type="ARBA" id="ARBA00001970"/>
    </source>
</evidence>
<evidence type="ECO:0000256" key="13">
    <source>
        <dbReference type="SAM" id="Phobius"/>
    </source>
</evidence>
<keyword evidence="5" id="KW-0349">Heme</keyword>
<keyword evidence="10" id="KW-0408">Iron</keyword>
<evidence type="ECO:0000256" key="9">
    <source>
        <dbReference type="ARBA" id="ARBA00022989"/>
    </source>
</evidence>
<proteinExistence type="inferred from homology"/>
<comment type="subcellular location">
    <subcellularLocation>
        <location evidence="2">Cell membrane</location>
        <topology evidence="2">Multi-pass membrane protein</topology>
    </subcellularLocation>
</comment>
<feature type="transmembrane region" description="Helical" evidence="13">
    <location>
        <begin position="140"/>
        <end position="160"/>
    </location>
</feature>
<keyword evidence="16" id="KW-1185">Reference proteome</keyword>
<evidence type="ECO:0000256" key="7">
    <source>
        <dbReference type="ARBA" id="ARBA00022723"/>
    </source>
</evidence>
<comment type="cofactor">
    <cofactor evidence="1">
        <name>heme b</name>
        <dbReference type="ChEBI" id="CHEBI:60344"/>
    </cofactor>
</comment>
<feature type="transmembrane region" description="Helical" evidence="13">
    <location>
        <begin position="49"/>
        <end position="67"/>
    </location>
</feature>
<evidence type="ECO:0000256" key="4">
    <source>
        <dbReference type="ARBA" id="ARBA00022475"/>
    </source>
</evidence>
<protein>
    <submittedName>
        <fullName evidence="15">Cytochrome b</fullName>
    </submittedName>
</protein>
<sequence length="190" mass="21093">MTTKTQHYHPLHIALHWLMALMIPALFGVGLWMTGLDYYSSWYKTAPDLHKSFGILLAILLVSRLVVMRRFGKPAALSSGWQQKAAGIAHALMYTLLLAIMVSGYLISTADNRGILVFGLFEVPGFGEFFPEQADIAGTVHFYLAWALIVLVVLHAAAALKHHFVDKDNTLKRMLGRRNAAASSIDKTEI</sequence>
<keyword evidence="11 13" id="KW-0472">Membrane</keyword>
<comment type="similarity">
    <text evidence="12">Belongs to the cytochrome b561 family.</text>
</comment>
<accession>A0ABV6BC99</accession>
<evidence type="ECO:0000256" key="8">
    <source>
        <dbReference type="ARBA" id="ARBA00022982"/>
    </source>
</evidence>
<feature type="transmembrane region" description="Helical" evidence="13">
    <location>
        <begin position="88"/>
        <end position="107"/>
    </location>
</feature>
<evidence type="ECO:0000259" key="14">
    <source>
        <dbReference type="Pfam" id="PF01292"/>
    </source>
</evidence>
<organism evidence="15 16">
    <name type="scientific">Rheinheimera tilapiae</name>
    <dbReference type="NCBI Taxonomy" id="875043"/>
    <lineage>
        <taxon>Bacteria</taxon>
        <taxon>Pseudomonadati</taxon>
        <taxon>Pseudomonadota</taxon>
        <taxon>Gammaproteobacteria</taxon>
        <taxon>Chromatiales</taxon>
        <taxon>Chromatiaceae</taxon>
        <taxon>Rheinheimera</taxon>
    </lineage>
</organism>
<feature type="transmembrane region" description="Helical" evidence="13">
    <location>
        <begin position="12"/>
        <end position="34"/>
    </location>
</feature>
<dbReference type="RefSeq" id="WP_377242711.1">
    <property type="nucleotide sequence ID" value="NZ_JBHLXP010000001.1"/>
</dbReference>
<dbReference type="InterPro" id="IPR011577">
    <property type="entry name" value="Cyt_b561_bac/Ni-Hgenase"/>
</dbReference>
<dbReference type="Proteomes" id="UP001589813">
    <property type="component" value="Unassembled WGS sequence"/>
</dbReference>
<name>A0ABV6BC99_9GAMM</name>
<dbReference type="Pfam" id="PF01292">
    <property type="entry name" value="Ni_hydr_CYTB"/>
    <property type="match status" value="1"/>
</dbReference>
<gene>
    <name evidence="15" type="ORF">ACFFJP_09275</name>
</gene>
<dbReference type="SUPFAM" id="SSF81342">
    <property type="entry name" value="Transmembrane di-heme cytochromes"/>
    <property type="match status" value="1"/>
</dbReference>
<dbReference type="PANTHER" id="PTHR30529:SF1">
    <property type="entry name" value="CYTOCHROME B561 HOMOLOG 2"/>
    <property type="match status" value="1"/>
</dbReference>
<keyword evidence="9 13" id="KW-1133">Transmembrane helix</keyword>